<evidence type="ECO:0008006" key="3">
    <source>
        <dbReference type="Google" id="ProtNLM"/>
    </source>
</evidence>
<evidence type="ECO:0000313" key="1">
    <source>
        <dbReference type="EMBL" id="MBB4912175.1"/>
    </source>
</evidence>
<name>A0A7W7QEN2_9PSEU</name>
<dbReference type="InterPro" id="IPR009351">
    <property type="entry name" value="AlkZ-like"/>
</dbReference>
<dbReference type="Proteomes" id="UP000520767">
    <property type="component" value="Unassembled WGS sequence"/>
</dbReference>
<dbReference type="RefSeq" id="WP_184816185.1">
    <property type="nucleotide sequence ID" value="NZ_JACHJQ010000012.1"/>
</dbReference>
<protein>
    <recommendedName>
        <fullName evidence="3">Winged helix DNA-binding protein</fullName>
    </recommendedName>
</protein>
<dbReference type="PANTHER" id="PTHR38479">
    <property type="entry name" value="LMO0824 PROTEIN"/>
    <property type="match status" value="1"/>
</dbReference>
<organism evidence="1 2">
    <name type="scientific">Actinophytocola algeriensis</name>
    <dbReference type="NCBI Taxonomy" id="1768010"/>
    <lineage>
        <taxon>Bacteria</taxon>
        <taxon>Bacillati</taxon>
        <taxon>Actinomycetota</taxon>
        <taxon>Actinomycetes</taxon>
        <taxon>Pseudonocardiales</taxon>
        <taxon>Pseudonocardiaceae</taxon>
    </lineage>
</organism>
<dbReference type="PANTHER" id="PTHR38479:SF2">
    <property type="entry name" value="WINGED HELIX DNA-BINDING DOMAIN-CONTAINING PROTEIN"/>
    <property type="match status" value="1"/>
</dbReference>
<evidence type="ECO:0000313" key="2">
    <source>
        <dbReference type="Proteomes" id="UP000520767"/>
    </source>
</evidence>
<comment type="caution">
    <text evidence="1">The sequence shown here is derived from an EMBL/GenBank/DDBJ whole genome shotgun (WGS) entry which is preliminary data.</text>
</comment>
<reference evidence="1 2" key="1">
    <citation type="submission" date="2020-08" db="EMBL/GenBank/DDBJ databases">
        <title>Genomic Encyclopedia of Type Strains, Phase III (KMG-III): the genomes of soil and plant-associated and newly described type strains.</title>
        <authorList>
            <person name="Whitman W."/>
        </authorList>
    </citation>
    <scope>NUCLEOTIDE SEQUENCE [LARGE SCALE GENOMIC DNA]</scope>
    <source>
        <strain evidence="1 2">CECT 8960</strain>
    </source>
</reference>
<dbReference type="EMBL" id="JACHJQ010000012">
    <property type="protein sequence ID" value="MBB4912175.1"/>
    <property type="molecule type" value="Genomic_DNA"/>
</dbReference>
<dbReference type="AlphaFoldDB" id="A0A7W7QEN2"/>
<keyword evidence="2" id="KW-1185">Reference proteome</keyword>
<accession>A0A7W7QEN2</accession>
<sequence>MMSMTWSQVCARRLDRHGLAAPLPGGPAEVVSAVAGTHSQVLSAAELSIALRLPDATRETVQAALWRDRTLVKTFGPRGTVHLLPAAELPAWIAALSSVPSSTPAMPEPIRMTRDQTEQVLAAVEDAVRDTTLTIDELSDAVVAATGSWAGDPVMEAFGGKWPRWRQALPLAGNRGLVCFGPNRGRMTTYTAPPASGGEPPADPVAWLLRRYLHAFGPSTPARFANWLNAPDAWAREVFRSADLSPVAVAGETAWVSADDTAVPEEPPRGLRLLPYFDTYAYAVGNDRVRLNPGLAATRAKGNFQVLLADGVVGGRWHQKRSGKRVALTVEPFIRLTAARRRELETQADRIGTILGATPVLTIGEVTVGGHA</sequence>
<proteinExistence type="predicted"/>
<dbReference type="Pfam" id="PF06224">
    <property type="entry name" value="AlkZ-like"/>
    <property type="match status" value="1"/>
</dbReference>
<gene>
    <name evidence="1" type="ORF">FHR82_008446</name>
</gene>